<accession>A0A2H3JRJ9</accession>
<feature type="region of interest" description="Disordered" evidence="2">
    <location>
        <begin position="1"/>
        <end position="59"/>
    </location>
</feature>
<dbReference type="InterPro" id="IPR039795">
    <property type="entry name" value="LTN1/Rkr1"/>
</dbReference>
<comment type="similarity">
    <text evidence="1">Belongs to the LTN1 family.</text>
</comment>
<gene>
    <name evidence="5" type="ORF">WOLCODRAFT_154813</name>
</gene>
<evidence type="ECO:0000259" key="4">
    <source>
        <dbReference type="Pfam" id="PF22958"/>
    </source>
</evidence>
<feature type="compositionally biased region" description="Basic residues" evidence="2">
    <location>
        <begin position="12"/>
        <end position="21"/>
    </location>
</feature>
<feature type="transmembrane region" description="Helical" evidence="3">
    <location>
        <begin position="564"/>
        <end position="592"/>
    </location>
</feature>
<organism evidence="5 6">
    <name type="scientific">Wolfiporia cocos (strain MD-104)</name>
    <name type="common">Brown rot fungus</name>
    <dbReference type="NCBI Taxonomy" id="742152"/>
    <lineage>
        <taxon>Eukaryota</taxon>
        <taxon>Fungi</taxon>
        <taxon>Dikarya</taxon>
        <taxon>Basidiomycota</taxon>
        <taxon>Agaricomycotina</taxon>
        <taxon>Agaricomycetes</taxon>
        <taxon>Polyporales</taxon>
        <taxon>Phaeolaceae</taxon>
        <taxon>Wolfiporia</taxon>
    </lineage>
</organism>
<evidence type="ECO:0000313" key="5">
    <source>
        <dbReference type="EMBL" id="PCH44776.1"/>
    </source>
</evidence>
<comment type="pathway">
    <text evidence="1">Protein modification; protein ubiquitination.</text>
</comment>
<reference evidence="5 6" key="1">
    <citation type="journal article" date="2012" name="Science">
        <title>The Paleozoic origin of enzymatic lignin decomposition reconstructed from 31 fungal genomes.</title>
        <authorList>
            <person name="Floudas D."/>
            <person name="Binder M."/>
            <person name="Riley R."/>
            <person name="Barry K."/>
            <person name="Blanchette R.A."/>
            <person name="Henrissat B."/>
            <person name="Martinez A.T."/>
            <person name="Otillar R."/>
            <person name="Spatafora J.W."/>
            <person name="Yadav J.S."/>
            <person name="Aerts A."/>
            <person name="Benoit I."/>
            <person name="Boyd A."/>
            <person name="Carlson A."/>
            <person name="Copeland A."/>
            <person name="Coutinho P.M."/>
            <person name="de Vries R.P."/>
            <person name="Ferreira P."/>
            <person name="Findley K."/>
            <person name="Foster B."/>
            <person name="Gaskell J."/>
            <person name="Glotzer D."/>
            <person name="Gorecki P."/>
            <person name="Heitman J."/>
            <person name="Hesse C."/>
            <person name="Hori C."/>
            <person name="Igarashi K."/>
            <person name="Jurgens J.A."/>
            <person name="Kallen N."/>
            <person name="Kersten P."/>
            <person name="Kohler A."/>
            <person name="Kuees U."/>
            <person name="Kumar T.K.A."/>
            <person name="Kuo A."/>
            <person name="LaButti K."/>
            <person name="Larrondo L.F."/>
            <person name="Lindquist E."/>
            <person name="Ling A."/>
            <person name="Lombard V."/>
            <person name="Lucas S."/>
            <person name="Lundell T."/>
            <person name="Martin R."/>
            <person name="McLaughlin D.J."/>
            <person name="Morgenstern I."/>
            <person name="Morin E."/>
            <person name="Murat C."/>
            <person name="Nagy L.G."/>
            <person name="Nolan M."/>
            <person name="Ohm R.A."/>
            <person name="Patyshakuliyeva A."/>
            <person name="Rokas A."/>
            <person name="Ruiz-Duenas F.J."/>
            <person name="Sabat G."/>
            <person name="Salamov A."/>
            <person name="Samejima M."/>
            <person name="Schmutz J."/>
            <person name="Slot J.C."/>
            <person name="St John F."/>
            <person name="Stenlid J."/>
            <person name="Sun H."/>
            <person name="Sun S."/>
            <person name="Syed K."/>
            <person name="Tsang A."/>
            <person name="Wiebenga A."/>
            <person name="Young D."/>
            <person name="Pisabarro A."/>
            <person name="Eastwood D.C."/>
            <person name="Martin F."/>
            <person name="Cullen D."/>
            <person name="Grigoriev I.V."/>
            <person name="Hibbett D.S."/>
        </authorList>
    </citation>
    <scope>NUCLEOTIDE SEQUENCE [LARGE SCALE GENOMIC DNA]</scope>
    <source>
        <strain evidence="5 6">MD-104</strain>
    </source>
</reference>
<keyword evidence="1" id="KW-0479">Metal-binding</keyword>
<dbReference type="EMBL" id="KB468168">
    <property type="protein sequence ID" value="PCH44776.1"/>
    <property type="molecule type" value="Genomic_DNA"/>
</dbReference>
<keyword evidence="3" id="KW-1133">Transmembrane helix</keyword>
<sequence length="827" mass="90049">MAKGKSSASSATRKKHARKAAAAHGELAADPAVPKEKKAKGKDKRSKNEPRKKVYIPPVKPAPVRLDPLDTLGLAQTLPPELTVVLRRLAKKDGVTKRRALEELVTWINRAGAEGENEAREVLAEMVPVWLHHPPFLLLHPTRGIRQLAAALHSSLLTIPYTSARLLSYISSELEYDQQDYVLGTWLLATYDVDRQTAARARETWTAHTAFLVPNNTNASSTGSIPRADKLTLDRATLTRLWSFSFSSTQPVEPPSSRSQPRKGPPQQRKGAAPTPPRKGPLARMAEEDARRSPSPGALAEHGNVGGEGEAEKEREDTPDAALAPLADPLLWTILHPVQHPPFSPSADGFGHDQPGVRSAAWSLLHTLLKTCKGRIAADARLLRTLSRAVLHSAWVELDVCRVRQWRDAGDAESDEEEDEEDESDEEGGRQQSQAAEPRGEQRRLVRSTAWREFMDFLALGCGGAPVQGYPAVLVVLSTAPDLILFTPGDQSSSSSIPCEELLVNLWAALDGCALSGVDRKATNKAFVEALRDSTVRLSGEYPASSTGASEAANEKMVKNRGPVFIMATNFVLSFGGPLAVSVFLIVLSAAGKDHLNTVWRVAFGIGIMLPLPVFYFRMRMLSPKLYRESAIKSDAFRTGSLSSDIGDRLLGPAAHEVQQMVDPATRVTFPNGVFSGTIISSVIEDGSIRSTAEWQLLLGAIALPGVFVGALVCNRLGRRNTMILGFSGYLVFGLIIGCAYEKIIPLFVILRGSRHTGIHPNLGKKWTFIIAAICGVVDVLVTYFFVPDMTGQDVAEEDERFMRYLAENESTGEVGKDGELRLAGDR</sequence>
<dbReference type="Proteomes" id="UP000218811">
    <property type="component" value="Unassembled WGS sequence"/>
</dbReference>
<dbReference type="GO" id="GO:0008270">
    <property type="term" value="F:zinc ion binding"/>
    <property type="evidence" value="ECO:0007669"/>
    <property type="project" value="UniProtKB-KW"/>
</dbReference>
<keyword evidence="1" id="KW-0808">Transferase</keyword>
<dbReference type="EC" id="2.3.2.27" evidence="1"/>
<evidence type="ECO:0000256" key="3">
    <source>
        <dbReference type="SAM" id="Phobius"/>
    </source>
</evidence>
<dbReference type="GO" id="GO:0005829">
    <property type="term" value="C:cytosol"/>
    <property type="evidence" value="ECO:0007669"/>
    <property type="project" value="UniProtKB-UniRule"/>
</dbReference>
<feature type="compositionally biased region" description="Polar residues" evidence="2">
    <location>
        <begin position="247"/>
        <end position="259"/>
    </location>
</feature>
<dbReference type="STRING" id="742152.A0A2H3JRJ9"/>
<feature type="transmembrane region" description="Helical" evidence="3">
    <location>
        <begin position="697"/>
        <end position="718"/>
    </location>
</feature>
<proteinExistence type="inferred from homology"/>
<dbReference type="Gene3D" id="1.20.1250.20">
    <property type="entry name" value="MFS general substrate transporter like domains"/>
    <property type="match status" value="1"/>
</dbReference>
<name>A0A2H3JRJ9_WOLCO</name>
<dbReference type="OMA" id="RETWTAH"/>
<feature type="region of interest" description="Disordered" evidence="2">
    <location>
        <begin position="247"/>
        <end position="318"/>
    </location>
</feature>
<dbReference type="GO" id="GO:0072344">
    <property type="term" value="P:rescue of stalled ribosome"/>
    <property type="evidence" value="ECO:0007669"/>
    <property type="project" value="UniProtKB-UniRule"/>
</dbReference>
<keyword evidence="3" id="KW-0472">Membrane</keyword>
<dbReference type="InterPro" id="IPR054476">
    <property type="entry name" value="Ltn1_N"/>
</dbReference>
<feature type="transmembrane region" description="Helical" evidence="3">
    <location>
        <begin position="598"/>
        <end position="617"/>
    </location>
</feature>
<dbReference type="AlphaFoldDB" id="A0A2H3JRJ9"/>
<comment type="catalytic activity">
    <reaction evidence="1">
        <text>S-ubiquitinyl-[E2 ubiquitin-conjugating enzyme]-L-cysteine + [acceptor protein]-L-lysine = [E2 ubiquitin-conjugating enzyme]-L-cysteine + N(6)-ubiquitinyl-[acceptor protein]-L-lysine.</text>
        <dbReference type="EC" id="2.3.2.27"/>
    </reaction>
</comment>
<dbReference type="GO" id="GO:1990116">
    <property type="term" value="P:ribosome-associated ubiquitin-dependent protein catabolic process"/>
    <property type="evidence" value="ECO:0007669"/>
    <property type="project" value="UniProtKB-UniRule"/>
</dbReference>
<comment type="function">
    <text evidence="1">E3 ubiquitin-protein ligase. Component of the ribosome quality control complex (RQC), a ribosome-associated complex that mediates ubiquitination and extraction of incompletely synthesized nascent chains for proteasomal degradation.</text>
</comment>
<evidence type="ECO:0000256" key="2">
    <source>
        <dbReference type="SAM" id="MobiDB-lite"/>
    </source>
</evidence>
<evidence type="ECO:0000256" key="1">
    <source>
        <dbReference type="RuleBase" id="RU367090"/>
    </source>
</evidence>
<feature type="domain" description="E3 ubiquitin-protein ligase listerin N-terminal" evidence="4">
    <location>
        <begin position="81"/>
        <end position="207"/>
    </location>
</feature>
<keyword evidence="1" id="KW-0863">Zinc-finger</keyword>
<feature type="transmembrane region" description="Helical" evidence="3">
    <location>
        <begin position="767"/>
        <end position="787"/>
    </location>
</feature>
<dbReference type="GO" id="GO:0043023">
    <property type="term" value="F:ribosomal large subunit binding"/>
    <property type="evidence" value="ECO:0007669"/>
    <property type="project" value="TreeGrafter"/>
</dbReference>
<dbReference type="GO" id="GO:0061630">
    <property type="term" value="F:ubiquitin protein ligase activity"/>
    <property type="evidence" value="ECO:0007669"/>
    <property type="project" value="UniProtKB-UniRule"/>
</dbReference>
<dbReference type="SUPFAM" id="SSF103473">
    <property type="entry name" value="MFS general substrate transporter"/>
    <property type="match status" value="1"/>
</dbReference>
<feature type="region of interest" description="Disordered" evidence="2">
    <location>
        <begin position="409"/>
        <end position="444"/>
    </location>
</feature>
<keyword evidence="1" id="KW-0862">Zinc</keyword>
<feature type="compositionally biased region" description="Acidic residues" evidence="2">
    <location>
        <begin position="411"/>
        <end position="426"/>
    </location>
</feature>
<dbReference type="InterPro" id="IPR036259">
    <property type="entry name" value="MFS_trans_sf"/>
</dbReference>
<feature type="transmembrane region" description="Helical" evidence="3">
    <location>
        <begin position="730"/>
        <end position="751"/>
    </location>
</feature>
<feature type="compositionally biased region" description="Low complexity" evidence="2">
    <location>
        <begin position="1"/>
        <end position="11"/>
    </location>
</feature>
<dbReference type="Pfam" id="PF22958">
    <property type="entry name" value="Ltn1_1st"/>
    <property type="match status" value="1"/>
</dbReference>
<dbReference type="GO" id="GO:1990112">
    <property type="term" value="C:RQC complex"/>
    <property type="evidence" value="ECO:0007669"/>
    <property type="project" value="UniProtKB-UniRule"/>
</dbReference>
<protein>
    <recommendedName>
        <fullName evidence="1">E3 ubiquitin-protein ligase listerin</fullName>
        <ecNumber evidence="1">2.3.2.27</ecNumber>
    </recommendedName>
    <alternativeName>
        <fullName evidence="1">RING-type E3 ubiquitin transferase listerin</fullName>
    </alternativeName>
</protein>
<comment type="subunit">
    <text evidence="1">Component of the ribosome quality control complex (RQC).</text>
</comment>
<dbReference type="PANTHER" id="PTHR12389:SF0">
    <property type="entry name" value="E3 UBIQUITIN-PROTEIN LIGASE LISTERIN"/>
    <property type="match status" value="1"/>
</dbReference>
<dbReference type="OrthoDB" id="2153661at2759"/>
<keyword evidence="1" id="KW-0833">Ubl conjugation pathway</keyword>
<keyword evidence="3" id="KW-0812">Transmembrane</keyword>
<dbReference type="PANTHER" id="PTHR12389">
    <property type="entry name" value="ZINC FINGER PROTEIN 294"/>
    <property type="match status" value="1"/>
</dbReference>
<keyword evidence="6" id="KW-1185">Reference proteome</keyword>
<evidence type="ECO:0000313" key="6">
    <source>
        <dbReference type="Proteomes" id="UP000218811"/>
    </source>
</evidence>